<evidence type="ECO:0000313" key="4">
    <source>
        <dbReference type="WBParaSite" id="GPUH_0001259201-mRNA-1"/>
    </source>
</evidence>
<gene>
    <name evidence="2" type="ORF">GPUH_LOCUS12578</name>
</gene>
<sequence length="252" mass="28203">MSVNNERVTTHQTMGLPRTLYLKVGGRYMITYNLDTSDGLTNGATGQLVRIDMGSQHPERNRQTGSGKPLRVWIAFDEPEVGSSARRRYSPIINHLQCPLNWTPLEPTVVSIKRSKSSNLQVLRKQFPLVPAEAMTIHKSQGQTYPSVVVHLTARMTRDLLYVALSRVNSLSGLFIIGSFQPPRGPQNNDPLTAELRLQEQCALQPKYKFLHSTRSGIQIIYHNVQSFAKHSHQIAKDGVFTTSDAILLGET</sequence>
<organism evidence="4">
    <name type="scientific">Gongylonema pulchrum</name>
    <dbReference type="NCBI Taxonomy" id="637853"/>
    <lineage>
        <taxon>Eukaryota</taxon>
        <taxon>Metazoa</taxon>
        <taxon>Ecdysozoa</taxon>
        <taxon>Nematoda</taxon>
        <taxon>Chromadorea</taxon>
        <taxon>Rhabditida</taxon>
        <taxon>Spirurina</taxon>
        <taxon>Spiruromorpha</taxon>
        <taxon>Spiruroidea</taxon>
        <taxon>Gongylonematidae</taxon>
        <taxon>Gongylonema</taxon>
    </lineage>
</organism>
<dbReference type="AlphaFoldDB" id="A0A183DV37"/>
<evidence type="ECO:0000259" key="1">
    <source>
        <dbReference type="Pfam" id="PF13538"/>
    </source>
</evidence>
<dbReference type="OrthoDB" id="10056572at2759"/>
<proteinExistence type="predicted"/>
<name>A0A183DV37_9BILA</name>
<dbReference type="InterPro" id="IPR027417">
    <property type="entry name" value="P-loop_NTPase"/>
</dbReference>
<dbReference type="Pfam" id="PF13538">
    <property type="entry name" value="UvrD_C_2"/>
    <property type="match status" value="1"/>
</dbReference>
<dbReference type="PANTHER" id="PTHR47642:SF8">
    <property type="entry name" value="ATP-DEPENDENT DNA HELICASE"/>
    <property type="match status" value="1"/>
</dbReference>
<feature type="domain" description="UvrD-like helicase C-terminal" evidence="1">
    <location>
        <begin position="132"/>
        <end position="167"/>
    </location>
</feature>
<dbReference type="PANTHER" id="PTHR47642">
    <property type="entry name" value="ATP-DEPENDENT DNA HELICASE"/>
    <property type="match status" value="1"/>
</dbReference>
<dbReference type="Proteomes" id="UP000271098">
    <property type="component" value="Unassembled WGS sequence"/>
</dbReference>
<reference evidence="2 3" key="2">
    <citation type="submission" date="2018-11" db="EMBL/GenBank/DDBJ databases">
        <authorList>
            <consortium name="Pathogen Informatics"/>
        </authorList>
    </citation>
    <scope>NUCLEOTIDE SEQUENCE [LARGE SCALE GENOMIC DNA]</scope>
</reference>
<evidence type="ECO:0000313" key="3">
    <source>
        <dbReference type="Proteomes" id="UP000271098"/>
    </source>
</evidence>
<reference evidence="4" key="1">
    <citation type="submission" date="2016-06" db="UniProtKB">
        <authorList>
            <consortium name="WormBaseParasite"/>
        </authorList>
    </citation>
    <scope>IDENTIFICATION</scope>
</reference>
<dbReference type="SUPFAM" id="SSF52540">
    <property type="entry name" value="P-loop containing nucleoside triphosphate hydrolases"/>
    <property type="match status" value="1"/>
</dbReference>
<keyword evidence="3" id="KW-1185">Reference proteome</keyword>
<dbReference type="WBParaSite" id="GPUH_0001259201-mRNA-1">
    <property type="protein sequence ID" value="GPUH_0001259201-mRNA-1"/>
    <property type="gene ID" value="GPUH_0001259201"/>
</dbReference>
<accession>A0A183DV37</accession>
<dbReference type="Gene3D" id="3.40.50.300">
    <property type="entry name" value="P-loop containing nucleotide triphosphate hydrolases"/>
    <property type="match status" value="1"/>
</dbReference>
<protein>
    <submittedName>
        <fullName evidence="4">UvrD_C_2 domain-containing protein</fullName>
    </submittedName>
</protein>
<dbReference type="EMBL" id="UYRT01079430">
    <property type="protein sequence ID" value="VDN20700.1"/>
    <property type="molecule type" value="Genomic_DNA"/>
</dbReference>
<dbReference type="InterPro" id="IPR051055">
    <property type="entry name" value="PIF1_helicase"/>
</dbReference>
<dbReference type="CDD" id="cd18809">
    <property type="entry name" value="SF1_C_RecD"/>
    <property type="match status" value="1"/>
</dbReference>
<dbReference type="InterPro" id="IPR027785">
    <property type="entry name" value="UvrD-like_helicase_C"/>
</dbReference>
<evidence type="ECO:0000313" key="2">
    <source>
        <dbReference type="EMBL" id="VDN20700.1"/>
    </source>
</evidence>